<dbReference type="AlphaFoldDB" id="A0A3M7QWR8"/>
<proteinExistence type="predicted"/>
<name>A0A3M7QWR8_BRAPC</name>
<protein>
    <submittedName>
        <fullName evidence="1">Uncharacterized protein</fullName>
    </submittedName>
</protein>
<dbReference type="EMBL" id="REGN01004899">
    <property type="protein sequence ID" value="RNA15723.1"/>
    <property type="molecule type" value="Genomic_DNA"/>
</dbReference>
<evidence type="ECO:0000313" key="2">
    <source>
        <dbReference type="Proteomes" id="UP000276133"/>
    </source>
</evidence>
<reference evidence="1 2" key="1">
    <citation type="journal article" date="2018" name="Sci. Rep.">
        <title>Genomic signatures of local adaptation to the degree of environmental predictability in rotifers.</title>
        <authorList>
            <person name="Franch-Gras L."/>
            <person name="Hahn C."/>
            <person name="Garcia-Roger E.M."/>
            <person name="Carmona M.J."/>
            <person name="Serra M."/>
            <person name="Gomez A."/>
        </authorList>
    </citation>
    <scope>NUCLEOTIDE SEQUENCE [LARGE SCALE GENOMIC DNA]</scope>
    <source>
        <strain evidence="1">HYR1</strain>
    </source>
</reference>
<keyword evidence="2" id="KW-1185">Reference proteome</keyword>
<dbReference type="Proteomes" id="UP000276133">
    <property type="component" value="Unassembled WGS sequence"/>
</dbReference>
<organism evidence="1 2">
    <name type="scientific">Brachionus plicatilis</name>
    <name type="common">Marine rotifer</name>
    <name type="synonym">Brachionus muelleri</name>
    <dbReference type="NCBI Taxonomy" id="10195"/>
    <lineage>
        <taxon>Eukaryota</taxon>
        <taxon>Metazoa</taxon>
        <taxon>Spiralia</taxon>
        <taxon>Gnathifera</taxon>
        <taxon>Rotifera</taxon>
        <taxon>Eurotatoria</taxon>
        <taxon>Monogononta</taxon>
        <taxon>Pseudotrocha</taxon>
        <taxon>Ploima</taxon>
        <taxon>Brachionidae</taxon>
        <taxon>Brachionus</taxon>
    </lineage>
</organism>
<comment type="caution">
    <text evidence="1">The sequence shown here is derived from an EMBL/GenBank/DDBJ whole genome shotgun (WGS) entry which is preliminary data.</text>
</comment>
<accession>A0A3M7QWR8</accession>
<gene>
    <name evidence="1" type="ORF">BpHYR1_021765</name>
</gene>
<evidence type="ECO:0000313" key="1">
    <source>
        <dbReference type="EMBL" id="RNA15723.1"/>
    </source>
</evidence>
<sequence length="113" mass="13655">MINSFIHLQRQLMIRDRNHESSDFPTNSFNTILNQKIMRNKINSHINSKKLSKINETNLLQFKTLNIQNSFIFIRRSFFSNRYIYLIKLKPNAQNKILDLIKNSRNYIAKYIY</sequence>